<evidence type="ECO:0000313" key="1">
    <source>
        <dbReference type="EMBL" id="BAL57470.1"/>
    </source>
</evidence>
<reference evidence="1" key="1">
    <citation type="journal article" date="2005" name="Environ. Microbiol.">
        <title>Genetic and functional properties of uncultivated thermophilic crenarchaeotes from a subsurface gold mine as revealed by analysis of genome fragments.</title>
        <authorList>
            <person name="Nunoura T."/>
            <person name="Hirayama H."/>
            <person name="Takami H."/>
            <person name="Oida H."/>
            <person name="Nishi S."/>
            <person name="Shimamura S."/>
            <person name="Suzuki Y."/>
            <person name="Inagaki F."/>
            <person name="Takai K."/>
            <person name="Nealson K.H."/>
            <person name="Horikoshi K."/>
        </authorList>
    </citation>
    <scope>NUCLEOTIDE SEQUENCE</scope>
</reference>
<name>H5SMT4_9BACT</name>
<sequence length="269" mass="30321">MLSLMLWETGCRKKEDKFDPTSFQEAAEDNARVEGEQNFVGDAVDNQGEQMGMRRVAGVDSTYLPPCATTTYDSVQRVLVIDFGSTNCLCRDGVYRRGKIRVAFSGPQWPAPGARALITTDSFFVNDNQHIVEKVLFHEGFNQAGERILRDTVTTHRVITPNGTIQWSAVRTLRQTQGQQTWQRWDDVWFIGSSAQGTSRRGNPFSTQTIDSLKIVGSCIFRVPVKGIWQLNTQNHTVRINYDPYNNEACDRVASVQVDNNPPTNVTIR</sequence>
<gene>
    <name evidence="1" type="ORF">HGMM_F50F04C33</name>
</gene>
<accession>H5SMT4</accession>
<protein>
    <submittedName>
        <fullName evidence="1">Hypothetical conserved protein</fullName>
    </submittedName>
</protein>
<proteinExistence type="predicted"/>
<organism evidence="1">
    <name type="scientific">uncultured Bacteroidota bacterium</name>
    <dbReference type="NCBI Taxonomy" id="152509"/>
    <lineage>
        <taxon>Bacteria</taxon>
        <taxon>Pseudomonadati</taxon>
        <taxon>Bacteroidota</taxon>
        <taxon>environmental samples</taxon>
    </lineage>
</organism>
<dbReference type="AlphaFoldDB" id="H5SMT4"/>
<reference evidence="1" key="2">
    <citation type="journal article" date="2012" name="PLoS ONE">
        <title>A Deeply Branching Thermophilic Bacterium with an Ancient Acetyl-CoA Pathway Dominates a Subsurface Ecosystem.</title>
        <authorList>
            <person name="Takami H."/>
            <person name="Noguchi H."/>
            <person name="Takaki Y."/>
            <person name="Uchiyama I."/>
            <person name="Toyoda A."/>
            <person name="Nishi S."/>
            <person name="Chee G.-J."/>
            <person name="Arai W."/>
            <person name="Nunoura T."/>
            <person name="Itoh T."/>
            <person name="Hattori M."/>
            <person name="Takai K."/>
        </authorList>
    </citation>
    <scope>NUCLEOTIDE SEQUENCE</scope>
</reference>
<dbReference type="EMBL" id="AP011776">
    <property type="protein sequence ID" value="BAL57470.1"/>
    <property type="molecule type" value="Genomic_DNA"/>
</dbReference>